<reference evidence="3 4" key="1">
    <citation type="submission" date="2020-09" db="EMBL/GenBank/DDBJ databases">
        <title>Genome sequences of type strains of Chitinophaga qingshengii and Chitinophaga varians.</title>
        <authorList>
            <person name="Kittiwongwattana C."/>
        </authorList>
    </citation>
    <scope>NUCLEOTIDE SEQUENCE [LARGE SCALE GENOMIC DNA]</scope>
    <source>
        <strain evidence="3 4">JCM 30026</strain>
    </source>
</reference>
<dbReference type="Pfam" id="PF05954">
    <property type="entry name" value="Phage_GPD"/>
    <property type="match status" value="1"/>
</dbReference>
<feature type="domain" description="Gp5/Type VI secretion system Vgr protein OB-fold" evidence="2">
    <location>
        <begin position="381"/>
        <end position="452"/>
    </location>
</feature>
<evidence type="ECO:0000313" key="4">
    <source>
        <dbReference type="Proteomes" id="UP000659124"/>
    </source>
</evidence>
<evidence type="ECO:0000313" key="3">
    <source>
        <dbReference type="EMBL" id="MBC9930276.1"/>
    </source>
</evidence>
<dbReference type="Gene3D" id="2.40.50.230">
    <property type="entry name" value="Gp5 N-terminal domain"/>
    <property type="match status" value="1"/>
</dbReference>
<name>A0ABR7TIE6_9BACT</name>
<dbReference type="InterPro" id="IPR037026">
    <property type="entry name" value="Vgr_OB-fold_dom_sf"/>
</dbReference>
<sequence length="628" mass="70145">MVTRELYHIKPQSMALYTVTTVSIEDEQFRQFQSFRLEQTISGHHHFELKIGYEWLSKSGNHPITAGKSLLGKEIRIAIQPVETAGGFRPMLFNGIITAVSAGKEDDGTNGSCIFKGSGPSVLLDADPHIRAYEQQDLQAIVNTVLKACNPFASRPEVKPATNRSLKYIVQYKETGFDFLHRLSQRYGEWFFYNGQQLIFGQYTPQKTTLVHQVDLINFDLELQIKPNNQAMNGFDYRQYQVVEDATLQKTSGKTDAYTEHAQSLSERLYHQSSLYKVPFAFTSNAKAELDDLTLRRKKARMAQMVRVKGRSKNTGLRLGDTIEIQESVLSTASHGEFMITALEHHCNGNGDYYNLFEGIPASAAAPDMELGNVPYCEAQSAVVTDNYDPKGLGRIRVRFNWQKGQTPWIRLMQPHGGADKGFYFIPEIGEEVWVDFENGNAEAPFAIAAAYNGNAKTGYGDAQNNIKVIKTRSGHTIRLDDTNGQESITILDKGGNIVVLDTNNRNITITAPENIKLNARNIIMDARERVDVNAGTNMTHVAGMNMSQIAGMNILHNAGDSMNQFSVNDYKLTATNITKIAMEGMDVQAKKIEKTAEQIKVESSKEEMTFNSGKSVEVKSAEKSKLF</sequence>
<dbReference type="Proteomes" id="UP000659124">
    <property type="component" value="Unassembled WGS sequence"/>
</dbReference>
<dbReference type="Gene3D" id="3.55.50.10">
    <property type="entry name" value="Baseplate protein-like domains"/>
    <property type="match status" value="1"/>
</dbReference>
<evidence type="ECO:0000256" key="1">
    <source>
        <dbReference type="SAM" id="MobiDB-lite"/>
    </source>
</evidence>
<dbReference type="SUPFAM" id="SSF69349">
    <property type="entry name" value="Phage fibre proteins"/>
    <property type="match status" value="1"/>
</dbReference>
<dbReference type="Gene3D" id="4.10.220.110">
    <property type="match status" value="1"/>
</dbReference>
<feature type="region of interest" description="Disordered" evidence="1">
    <location>
        <begin position="601"/>
        <end position="628"/>
    </location>
</feature>
<feature type="compositionally biased region" description="Basic and acidic residues" evidence="1">
    <location>
        <begin position="617"/>
        <end position="628"/>
    </location>
</feature>
<dbReference type="Pfam" id="PF04717">
    <property type="entry name" value="Phage_base_V"/>
    <property type="match status" value="1"/>
</dbReference>
<keyword evidence="4" id="KW-1185">Reference proteome</keyword>
<accession>A0ABR7TIE6</accession>
<gene>
    <name evidence="3" type="ORF">ICL07_07795</name>
</gene>
<evidence type="ECO:0000259" key="2">
    <source>
        <dbReference type="Pfam" id="PF04717"/>
    </source>
</evidence>
<dbReference type="EMBL" id="JACVFC010000001">
    <property type="protein sequence ID" value="MBC9930276.1"/>
    <property type="molecule type" value="Genomic_DNA"/>
</dbReference>
<dbReference type="SUPFAM" id="SSF69279">
    <property type="entry name" value="Phage tail proteins"/>
    <property type="match status" value="2"/>
</dbReference>
<comment type="caution">
    <text evidence="3">The sequence shown here is derived from an EMBL/GenBank/DDBJ whole genome shotgun (WGS) entry which is preliminary data.</text>
</comment>
<dbReference type="SUPFAM" id="SSF69255">
    <property type="entry name" value="gp5 N-terminal domain-like"/>
    <property type="match status" value="1"/>
</dbReference>
<dbReference type="Gene3D" id="2.30.110.50">
    <property type="match status" value="1"/>
</dbReference>
<dbReference type="InterPro" id="IPR006531">
    <property type="entry name" value="Gp5/Vgr_OB"/>
</dbReference>
<protein>
    <recommendedName>
        <fullName evidence="2">Gp5/Type VI secretion system Vgr protein OB-fold domain-containing protein</fullName>
    </recommendedName>
</protein>
<organism evidence="3 4">
    <name type="scientific">Chitinophaga qingshengii</name>
    <dbReference type="NCBI Taxonomy" id="1569794"/>
    <lineage>
        <taxon>Bacteria</taxon>
        <taxon>Pseudomonadati</taxon>
        <taxon>Bacteroidota</taxon>
        <taxon>Chitinophagia</taxon>
        <taxon>Chitinophagales</taxon>
        <taxon>Chitinophagaceae</taxon>
        <taxon>Chitinophaga</taxon>
    </lineage>
</organism>
<proteinExistence type="predicted"/>